<comment type="catalytic activity">
    <reaction evidence="2 4">
        <text>L-methionyl-[protein] + [thioredoxin]-disulfide + H2O = L-methionyl-(S)-S-oxide-[protein] + [thioredoxin]-dithiol</text>
        <dbReference type="Rhea" id="RHEA:14217"/>
        <dbReference type="Rhea" id="RHEA-COMP:10698"/>
        <dbReference type="Rhea" id="RHEA-COMP:10700"/>
        <dbReference type="Rhea" id="RHEA-COMP:12313"/>
        <dbReference type="Rhea" id="RHEA-COMP:12315"/>
        <dbReference type="ChEBI" id="CHEBI:15377"/>
        <dbReference type="ChEBI" id="CHEBI:16044"/>
        <dbReference type="ChEBI" id="CHEBI:29950"/>
        <dbReference type="ChEBI" id="CHEBI:44120"/>
        <dbReference type="ChEBI" id="CHEBI:50058"/>
        <dbReference type="EC" id="1.8.4.11"/>
    </reaction>
</comment>
<dbReference type="NCBIfam" id="TIGR00401">
    <property type="entry name" value="msrA"/>
    <property type="match status" value="1"/>
</dbReference>
<keyword evidence="7" id="KW-1185">Reference proteome</keyword>
<dbReference type="EC" id="1.8.4.11" evidence="4"/>
<dbReference type="Gene3D" id="3.30.1060.10">
    <property type="entry name" value="Peptide methionine sulphoxide reductase MsrA"/>
    <property type="match status" value="1"/>
</dbReference>
<comment type="catalytic activity">
    <reaction evidence="3 4">
        <text>[thioredoxin]-disulfide + L-methionine + H2O = L-methionine (S)-S-oxide + [thioredoxin]-dithiol</text>
        <dbReference type="Rhea" id="RHEA:19993"/>
        <dbReference type="Rhea" id="RHEA-COMP:10698"/>
        <dbReference type="Rhea" id="RHEA-COMP:10700"/>
        <dbReference type="ChEBI" id="CHEBI:15377"/>
        <dbReference type="ChEBI" id="CHEBI:29950"/>
        <dbReference type="ChEBI" id="CHEBI:50058"/>
        <dbReference type="ChEBI" id="CHEBI:57844"/>
        <dbReference type="ChEBI" id="CHEBI:58772"/>
        <dbReference type="EC" id="1.8.4.11"/>
    </reaction>
</comment>
<reference evidence="6 7" key="1">
    <citation type="submission" date="2015-08" db="EMBL/GenBank/DDBJ databases">
        <title>Complete genome sequence of Rufibacter tibetensis strain 1351t, a radiation-resistant bacterium from tibet plateau.</title>
        <authorList>
            <person name="Dai J."/>
        </authorList>
    </citation>
    <scope>NUCLEOTIDE SEQUENCE [LARGE SCALE GENOMIC DNA]</scope>
    <source>
        <strain evidence="6 7">1351</strain>
    </source>
</reference>
<dbReference type="OrthoDB" id="4174719at2"/>
<evidence type="ECO:0000259" key="5">
    <source>
        <dbReference type="Pfam" id="PF01625"/>
    </source>
</evidence>
<comment type="function">
    <text evidence="4">Has an important function as a repair enzyme for proteins that have been inactivated by oxidation. Catalyzes the reversible oxidation-reduction of methionine sulfoxide in proteins to methionine.</text>
</comment>
<dbReference type="Pfam" id="PF01625">
    <property type="entry name" value="PMSR"/>
    <property type="match status" value="1"/>
</dbReference>
<comment type="similarity">
    <text evidence="4">Belongs to the MsrA Met sulfoxide reductase family.</text>
</comment>
<evidence type="ECO:0000313" key="7">
    <source>
        <dbReference type="Proteomes" id="UP000061382"/>
    </source>
</evidence>
<dbReference type="PANTHER" id="PTHR43774">
    <property type="entry name" value="PEPTIDE METHIONINE SULFOXIDE REDUCTASE"/>
    <property type="match status" value="1"/>
</dbReference>
<dbReference type="GO" id="GO:0008113">
    <property type="term" value="F:peptide-methionine (S)-S-oxide reductase activity"/>
    <property type="evidence" value="ECO:0007669"/>
    <property type="project" value="UniProtKB-UniRule"/>
</dbReference>
<dbReference type="KEGG" id="rti:DC20_21185"/>
<evidence type="ECO:0000256" key="2">
    <source>
        <dbReference type="ARBA" id="ARBA00047806"/>
    </source>
</evidence>
<dbReference type="AlphaFoldDB" id="A0A0P0CBK2"/>
<dbReference type="Proteomes" id="UP000061382">
    <property type="component" value="Chromosome"/>
</dbReference>
<feature type="active site" evidence="4">
    <location>
        <position position="29"/>
    </location>
</feature>
<dbReference type="PANTHER" id="PTHR43774:SF1">
    <property type="entry name" value="PEPTIDE METHIONINE SULFOXIDE REDUCTASE MSRA 2"/>
    <property type="match status" value="1"/>
</dbReference>
<dbReference type="InterPro" id="IPR002569">
    <property type="entry name" value="Met_Sox_Rdtase_MsrA_dom"/>
</dbReference>
<dbReference type="PATRIC" id="fig|512763.3.peg.4655"/>
<protein>
    <recommendedName>
        <fullName evidence="4">Peptide methionine sulfoxide reductase MsrA</fullName>
        <shortName evidence="4">Protein-methionine-S-oxide reductase</shortName>
        <ecNumber evidence="4">1.8.4.11</ecNumber>
    </recommendedName>
    <alternativeName>
        <fullName evidence="4">Peptide-methionine (S)-S-oxide reductase</fullName>
        <shortName evidence="4">Peptide Met(O) reductase</shortName>
    </alternativeName>
</protein>
<evidence type="ECO:0000256" key="1">
    <source>
        <dbReference type="ARBA" id="ARBA00023002"/>
    </source>
</evidence>
<proteinExistence type="inferred from homology"/>
<evidence type="ECO:0000313" key="6">
    <source>
        <dbReference type="EMBL" id="ALJ01046.1"/>
    </source>
</evidence>
<accession>A0A0P0CBK2</accession>
<evidence type="ECO:0000256" key="3">
    <source>
        <dbReference type="ARBA" id="ARBA00048782"/>
    </source>
</evidence>
<gene>
    <name evidence="4" type="primary">msrA</name>
    <name evidence="6" type="ORF">DC20_21185</name>
</gene>
<organism evidence="6 7">
    <name type="scientific">Rufibacter tibetensis</name>
    <dbReference type="NCBI Taxonomy" id="512763"/>
    <lineage>
        <taxon>Bacteria</taxon>
        <taxon>Pseudomonadati</taxon>
        <taxon>Bacteroidota</taxon>
        <taxon>Cytophagia</taxon>
        <taxon>Cytophagales</taxon>
        <taxon>Hymenobacteraceae</taxon>
        <taxon>Rufibacter</taxon>
    </lineage>
</organism>
<evidence type="ECO:0000256" key="4">
    <source>
        <dbReference type="HAMAP-Rule" id="MF_01401"/>
    </source>
</evidence>
<dbReference type="HAMAP" id="MF_01401">
    <property type="entry name" value="MsrA"/>
    <property type="match status" value="1"/>
</dbReference>
<dbReference type="GO" id="GO:0033744">
    <property type="term" value="F:L-methionine:thioredoxin-disulfide S-oxidoreductase activity"/>
    <property type="evidence" value="ECO:0007669"/>
    <property type="project" value="RHEA"/>
</dbReference>
<dbReference type="InterPro" id="IPR036509">
    <property type="entry name" value="Met_Sox_Rdtase_MsrA_sf"/>
</dbReference>
<dbReference type="SUPFAM" id="SSF55068">
    <property type="entry name" value="Peptide methionine sulfoxide reductase"/>
    <property type="match status" value="1"/>
</dbReference>
<dbReference type="RefSeq" id="WP_062545682.1">
    <property type="nucleotide sequence ID" value="NZ_CP012643.1"/>
</dbReference>
<name>A0A0P0CBK2_9BACT</name>
<feature type="domain" description="Peptide methionine sulphoxide reductase MsrA" evidence="5">
    <location>
        <begin position="22"/>
        <end position="154"/>
    </location>
</feature>
<sequence>MNPFEEDKIPAIDKLTYSSPKTATLAMGCFWSPESLFGSIGGVIRTRVGFAGGTTENPTYRTLADHIETVQLDFDPEQILYAQLLENFFAHHTPTKEPRKRQYTSAIFYHSPEQKQAAHEAMKAAEVRLEQKVMTEVLPYQVFYLAEERHQKWKLRRVPAVLNELQKIYPKEEAFNNSTAVARVNGYLGGNGEKERFMEEMGSLGLSYPVQQTLLAHFLAKDLGDLPFKG</sequence>
<keyword evidence="1 4" id="KW-0560">Oxidoreductase</keyword>
<dbReference type="EMBL" id="CP012643">
    <property type="protein sequence ID" value="ALJ01046.1"/>
    <property type="molecule type" value="Genomic_DNA"/>
</dbReference>
<dbReference type="STRING" id="512763.DC20_21185"/>